<dbReference type="InterPro" id="IPR009057">
    <property type="entry name" value="Homeodomain-like_sf"/>
</dbReference>
<feature type="domain" description="Response regulatory" evidence="6">
    <location>
        <begin position="4"/>
        <end position="121"/>
    </location>
</feature>
<dbReference type="SUPFAM" id="SSF46689">
    <property type="entry name" value="Homeodomain-like"/>
    <property type="match status" value="2"/>
</dbReference>
<evidence type="ECO:0000313" key="8">
    <source>
        <dbReference type="Proteomes" id="UP000612456"/>
    </source>
</evidence>
<evidence type="ECO:0000256" key="1">
    <source>
        <dbReference type="ARBA" id="ARBA00023015"/>
    </source>
</evidence>
<evidence type="ECO:0000256" key="2">
    <source>
        <dbReference type="ARBA" id="ARBA00023125"/>
    </source>
</evidence>
<keyword evidence="2 7" id="KW-0238">DNA-binding</keyword>
<dbReference type="PANTHER" id="PTHR43280:SF2">
    <property type="entry name" value="HTH-TYPE TRANSCRIPTIONAL REGULATOR EXSA"/>
    <property type="match status" value="1"/>
</dbReference>
<evidence type="ECO:0000256" key="4">
    <source>
        <dbReference type="PROSITE-ProRule" id="PRU00169"/>
    </source>
</evidence>
<reference evidence="7" key="1">
    <citation type="journal article" date="2014" name="Int. J. Syst. Evol. Microbiol.">
        <title>Complete genome sequence of Corynebacterium casei LMG S-19264T (=DSM 44701T), isolated from a smear-ripened cheese.</title>
        <authorList>
            <consortium name="US DOE Joint Genome Institute (JGI-PGF)"/>
            <person name="Walter F."/>
            <person name="Albersmeier A."/>
            <person name="Kalinowski J."/>
            <person name="Ruckert C."/>
        </authorList>
    </citation>
    <scope>NUCLEOTIDE SEQUENCE</scope>
    <source>
        <strain evidence="7">CGMCC 1.15178</strain>
    </source>
</reference>
<dbReference type="EMBL" id="BMHP01000001">
    <property type="protein sequence ID" value="GGD56091.1"/>
    <property type="molecule type" value="Genomic_DNA"/>
</dbReference>
<feature type="modified residue" description="4-aspartylphosphate" evidence="4">
    <location>
        <position position="56"/>
    </location>
</feature>
<evidence type="ECO:0000259" key="5">
    <source>
        <dbReference type="PROSITE" id="PS01124"/>
    </source>
</evidence>
<dbReference type="RefSeq" id="WP_188990082.1">
    <property type="nucleotide sequence ID" value="NZ_BMHP01000001.1"/>
</dbReference>
<keyword evidence="4" id="KW-0597">Phosphoprotein</keyword>
<feature type="domain" description="HTH araC/xylS-type" evidence="5">
    <location>
        <begin position="156"/>
        <end position="254"/>
    </location>
</feature>
<dbReference type="GO" id="GO:0000160">
    <property type="term" value="P:phosphorelay signal transduction system"/>
    <property type="evidence" value="ECO:0007669"/>
    <property type="project" value="InterPro"/>
</dbReference>
<evidence type="ECO:0000313" key="7">
    <source>
        <dbReference type="EMBL" id="GGD56091.1"/>
    </source>
</evidence>
<keyword evidence="3" id="KW-0804">Transcription</keyword>
<sequence>MTTRIAVIDDEVFVRKGVTSSIDWKRYDIEVVGEAANGQQGLELIRRSHPHIVLTDIKMPQMDGLEMARIVRSEFPEIKILFMSVLTDFETVREAIRLNAADYVQKFLVQPENLLEIVLEIKKSLPQEAHTEEAPPQEKVLPSLESCAASFRPEVRQAMNYVKQHYAEPLRVQDVSAEVGLSENYFSFMFSNETGTTFSQYVQEFRIAQARTLLEEGKTKWYEVSTRVGFDDPKYFTKVFKRYTTLTPTQYYRKYAGIHPIIEFSPKS</sequence>
<keyword evidence="8" id="KW-1185">Reference proteome</keyword>
<dbReference type="InterPro" id="IPR001789">
    <property type="entry name" value="Sig_transdc_resp-reg_receiver"/>
</dbReference>
<evidence type="ECO:0000259" key="6">
    <source>
        <dbReference type="PROSITE" id="PS50110"/>
    </source>
</evidence>
<dbReference type="SMART" id="SM00448">
    <property type="entry name" value="REC"/>
    <property type="match status" value="1"/>
</dbReference>
<protein>
    <submittedName>
        <fullName evidence="7">DNA-binding response regulator</fullName>
    </submittedName>
</protein>
<organism evidence="7 8">
    <name type="scientific">Paenibacillus nasutitermitis</name>
    <dbReference type="NCBI Taxonomy" id="1652958"/>
    <lineage>
        <taxon>Bacteria</taxon>
        <taxon>Bacillati</taxon>
        <taxon>Bacillota</taxon>
        <taxon>Bacilli</taxon>
        <taxon>Bacillales</taxon>
        <taxon>Paenibacillaceae</taxon>
        <taxon>Paenibacillus</taxon>
    </lineage>
</organism>
<name>A0A916YQ62_9BACL</name>
<comment type="caution">
    <text evidence="7">The sequence shown here is derived from an EMBL/GenBank/DDBJ whole genome shotgun (WGS) entry which is preliminary data.</text>
</comment>
<dbReference type="SMART" id="SM00342">
    <property type="entry name" value="HTH_ARAC"/>
    <property type="match status" value="1"/>
</dbReference>
<dbReference type="PROSITE" id="PS50110">
    <property type="entry name" value="RESPONSE_REGULATORY"/>
    <property type="match status" value="1"/>
</dbReference>
<keyword evidence="1" id="KW-0805">Transcription regulation</keyword>
<dbReference type="InterPro" id="IPR011006">
    <property type="entry name" value="CheY-like_superfamily"/>
</dbReference>
<proteinExistence type="predicted"/>
<dbReference type="Gene3D" id="3.40.50.2300">
    <property type="match status" value="1"/>
</dbReference>
<reference evidence="7" key="2">
    <citation type="submission" date="2020-09" db="EMBL/GenBank/DDBJ databases">
        <authorList>
            <person name="Sun Q."/>
            <person name="Zhou Y."/>
        </authorList>
    </citation>
    <scope>NUCLEOTIDE SEQUENCE</scope>
    <source>
        <strain evidence="7">CGMCC 1.15178</strain>
    </source>
</reference>
<evidence type="ECO:0000256" key="3">
    <source>
        <dbReference type="ARBA" id="ARBA00023163"/>
    </source>
</evidence>
<dbReference type="Pfam" id="PF12833">
    <property type="entry name" value="HTH_18"/>
    <property type="match status" value="1"/>
</dbReference>
<dbReference type="SUPFAM" id="SSF52172">
    <property type="entry name" value="CheY-like"/>
    <property type="match status" value="1"/>
</dbReference>
<accession>A0A916YQ62</accession>
<gene>
    <name evidence="7" type="ORF">GCM10010911_12260</name>
</gene>
<dbReference type="AlphaFoldDB" id="A0A916YQ62"/>
<dbReference type="GO" id="GO:0003700">
    <property type="term" value="F:DNA-binding transcription factor activity"/>
    <property type="evidence" value="ECO:0007669"/>
    <property type="project" value="InterPro"/>
</dbReference>
<dbReference type="Gene3D" id="1.10.10.60">
    <property type="entry name" value="Homeodomain-like"/>
    <property type="match status" value="2"/>
</dbReference>
<dbReference type="Proteomes" id="UP000612456">
    <property type="component" value="Unassembled WGS sequence"/>
</dbReference>
<dbReference type="PROSITE" id="PS01124">
    <property type="entry name" value="HTH_ARAC_FAMILY_2"/>
    <property type="match status" value="1"/>
</dbReference>
<dbReference type="PANTHER" id="PTHR43280">
    <property type="entry name" value="ARAC-FAMILY TRANSCRIPTIONAL REGULATOR"/>
    <property type="match status" value="1"/>
</dbReference>
<dbReference type="CDD" id="cd17536">
    <property type="entry name" value="REC_YesN-like"/>
    <property type="match status" value="1"/>
</dbReference>
<dbReference type="GO" id="GO:0043565">
    <property type="term" value="F:sequence-specific DNA binding"/>
    <property type="evidence" value="ECO:0007669"/>
    <property type="project" value="InterPro"/>
</dbReference>
<dbReference type="InterPro" id="IPR018060">
    <property type="entry name" value="HTH_AraC"/>
</dbReference>
<dbReference type="Pfam" id="PF00072">
    <property type="entry name" value="Response_reg"/>
    <property type="match status" value="1"/>
</dbReference>